<comment type="function">
    <text evidence="9">Part of the tripartite ATP-independent periplasmic (TRAP) transport system.</text>
</comment>
<comment type="subunit">
    <text evidence="9">The complex comprises the extracytoplasmic solute receptor protein and the two transmembrane proteins.</text>
</comment>
<sequence>MMSTTPAHSRGPLETLTSRLGQLASGLARLGAWLGMLLIVYMLGHILLEIALRLFGHSTFVLDEFIGYSVAAMTFLSLPYALEQGGLIRVSLVLERFPKRWRWPFELFASISTLLVFGWLAHFWTIAVQRSHARGIVSETLAETPLWIPQGAVLLGLYLLCLVLVVRTLRILVERATFDSGES</sequence>
<dbReference type="PANTHER" id="PTHR35011">
    <property type="entry name" value="2,3-DIKETO-L-GULONATE TRAP TRANSPORTER SMALL PERMEASE PROTEIN YIAM"/>
    <property type="match status" value="1"/>
</dbReference>
<comment type="similarity">
    <text evidence="8 9">Belongs to the TRAP transporter small permease family.</text>
</comment>
<dbReference type="GO" id="GO:0005886">
    <property type="term" value="C:plasma membrane"/>
    <property type="evidence" value="ECO:0007669"/>
    <property type="project" value="UniProtKB-SubCell"/>
</dbReference>
<evidence type="ECO:0000256" key="5">
    <source>
        <dbReference type="ARBA" id="ARBA00022692"/>
    </source>
</evidence>
<comment type="caution">
    <text evidence="11">The sequence shown here is derived from an EMBL/GenBank/DDBJ whole genome shotgun (WGS) entry which is preliminary data.</text>
</comment>
<evidence type="ECO:0000256" key="4">
    <source>
        <dbReference type="ARBA" id="ARBA00022519"/>
    </source>
</evidence>
<accession>A0A5D9DDP5</accession>
<evidence type="ECO:0000313" key="11">
    <source>
        <dbReference type="EMBL" id="TZG41402.1"/>
    </source>
</evidence>
<dbReference type="InterPro" id="IPR007387">
    <property type="entry name" value="TRAP_DctQ"/>
</dbReference>
<keyword evidence="3" id="KW-1003">Cell membrane</keyword>
<keyword evidence="2 9" id="KW-0813">Transport</keyword>
<keyword evidence="5 9" id="KW-0812">Transmembrane</keyword>
<evidence type="ECO:0000313" key="12">
    <source>
        <dbReference type="Proteomes" id="UP000324260"/>
    </source>
</evidence>
<protein>
    <recommendedName>
        <fullName evidence="9">TRAP transporter small permease protein</fullName>
    </recommendedName>
</protein>
<feature type="transmembrane region" description="Helical" evidence="9">
    <location>
        <begin position="103"/>
        <end position="127"/>
    </location>
</feature>
<dbReference type="EMBL" id="VTPU01000001">
    <property type="protein sequence ID" value="TZG41402.1"/>
    <property type="molecule type" value="Genomic_DNA"/>
</dbReference>
<feature type="domain" description="Tripartite ATP-independent periplasmic transporters DctQ component" evidence="10">
    <location>
        <begin position="42"/>
        <end position="172"/>
    </location>
</feature>
<comment type="subcellular location">
    <subcellularLocation>
        <location evidence="1 9">Cell inner membrane</location>
        <topology evidence="1 9">Multi-pass membrane protein</topology>
    </subcellularLocation>
</comment>
<evidence type="ECO:0000256" key="3">
    <source>
        <dbReference type="ARBA" id="ARBA00022475"/>
    </source>
</evidence>
<evidence type="ECO:0000256" key="9">
    <source>
        <dbReference type="RuleBase" id="RU369079"/>
    </source>
</evidence>
<feature type="transmembrane region" description="Helical" evidence="9">
    <location>
        <begin position="65"/>
        <end position="82"/>
    </location>
</feature>
<evidence type="ECO:0000256" key="1">
    <source>
        <dbReference type="ARBA" id="ARBA00004429"/>
    </source>
</evidence>
<feature type="transmembrane region" description="Helical" evidence="9">
    <location>
        <begin position="147"/>
        <end position="166"/>
    </location>
</feature>
<feature type="transmembrane region" description="Helical" evidence="9">
    <location>
        <begin position="30"/>
        <end position="53"/>
    </location>
</feature>
<evidence type="ECO:0000259" key="10">
    <source>
        <dbReference type="Pfam" id="PF04290"/>
    </source>
</evidence>
<dbReference type="Proteomes" id="UP000324260">
    <property type="component" value="Unassembled WGS sequence"/>
</dbReference>
<gene>
    <name evidence="11" type="ORF">FZZ93_01705</name>
</gene>
<dbReference type="PANTHER" id="PTHR35011:SF10">
    <property type="entry name" value="TRAP TRANSPORTER SMALL PERMEASE PROTEIN"/>
    <property type="match status" value="1"/>
</dbReference>
<dbReference type="AlphaFoldDB" id="A0A5D9DDP5"/>
<dbReference type="InterPro" id="IPR055348">
    <property type="entry name" value="DctQ"/>
</dbReference>
<evidence type="ECO:0000256" key="7">
    <source>
        <dbReference type="ARBA" id="ARBA00023136"/>
    </source>
</evidence>
<evidence type="ECO:0000256" key="6">
    <source>
        <dbReference type="ARBA" id="ARBA00022989"/>
    </source>
</evidence>
<reference evidence="11 12" key="1">
    <citation type="submission" date="2019-08" db="EMBL/GenBank/DDBJ databases">
        <title>Draft Genome Sequence of Halomonas eurihalina Isolated from Preserved Hide-surface.</title>
        <authorList>
            <person name="Hussain S.A."/>
            <person name="Xu A."/>
            <person name="Sarker M."/>
            <person name="Sommers C."/>
        </authorList>
    </citation>
    <scope>NUCLEOTIDE SEQUENCE [LARGE SCALE GENOMIC DNA]</scope>
    <source>
        <strain evidence="11 12">MS1</strain>
    </source>
</reference>
<dbReference type="Pfam" id="PF04290">
    <property type="entry name" value="DctQ"/>
    <property type="match status" value="1"/>
</dbReference>
<keyword evidence="4 9" id="KW-0997">Cell inner membrane</keyword>
<evidence type="ECO:0000256" key="2">
    <source>
        <dbReference type="ARBA" id="ARBA00022448"/>
    </source>
</evidence>
<organism evidence="11 12">
    <name type="scientific">Halomonas eurihalina</name>
    <dbReference type="NCBI Taxonomy" id="42566"/>
    <lineage>
        <taxon>Bacteria</taxon>
        <taxon>Pseudomonadati</taxon>
        <taxon>Pseudomonadota</taxon>
        <taxon>Gammaproteobacteria</taxon>
        <taxon>Oceanospirillales</taxon>
        <taxon>Halomonadaceae</taxon>
        <taxon>Halomonas</taxon>
    </lineage>
</organism>
<keyword evidence="6 9" id="KW-1133">Transmembrane helix</keyword>
<dbReference type="GO" id="GO:0022857">
    <property type="term" value="F:transmembrane transporter activity"/>
    <property type="evidence" value="ECO:0007669"/>
    <property type="project" value="UniProtKB-UniRule"/>
</dbReference>
<evidence type="ECO:0000256" key="8">
    <source>
        <dbReference type="ARBA" id="ARBA00038436"/>
    </source>
</evidence>
<keyword evidence="7 9" id="KW-0472">Membrane</keyword>
<dbReference type="OrthoDB" id="9797534at2"/>
<proteinExistence type="inferred from homology"/>
<keyword evidence="12" id="KW-1185">Reference proteome</keyword>
<dbReference type="GO" id="GO:0015740">
    <property type="term" value="P:C4-dicarboxylate transport"/>
    <property type="evidence" value="ECO:0007669"/>
    <property type="project" value="TreeGrafter"/>
</dbReference>
<name>A0A5D9DDP5_HALER</name>